<dbReference type="WBParaSite" id="Csp11.Scaffold525.g3007.t1">
    <property type="protein sequence ID" value="Csp11.Scaffold525.g3007.t1"/>
    <property type="gene ID" value="Csp11.Scaffold525.g3007"/>
</dbReference>
<dbReference type="AlphaFoldDB" id="A0A1I7T6Y1"/>
<reference evidence="3" key="1">
    <citation type="submission" date="2016-11" db="UniProtKB">
        <authorList>
            <consortium name="WormBaseParasite"/>
        </authorList>
    </citation>
    <scope>IDENTIFICATION</scope>
</reference>
<accession>A0A1I7T6Y1</accession>
<dbReference type="InterPro" id="IPR001810">
    <property type="entry name" value="F-box_dom"/>
</dbReference>
<sequence length="371" mass="43653">MAIDYSVQYILQYLLSLPVRMEPYFQLKMASAWKPFPLLSLPPSSLNKVLQDLNCVDLIDFSLLSKRCKRLVQKTNHRIDGLELSVMAHNSMIVLKSGTVPLGFVDFQSTVMYQSFSIRFFNQRQYMVCKIDNLYYCRNHVTGTLPLKPMSDFLMNLFRVSLQLSVISDGISLQAVLKDFEKCEALTVSGMLCIGPEDMWWLMEKMKPNGRFTLGVRHYGYFLPPEVPLFFDVDHLEMLQTAEWMTRNIFLRLFCKRIFLSYCHLKPLDFEHFVSQWYHSERKSMEYLEVWHKTPPGVMNFQHLNPLVWDPWRRAQFYNRTPQNFIDCTHGIDIIRKDGSIATIIQTVSSFHFIVWKDRFPPFSGSLLNLY</sequence>
<evidence type="ECO:0000313" key="2">
    <source>
        <dbReference type="Proteomes" id="UP000095282"/>
    </source>
</evidence>
<evidence type="ECO:0000259" key="1">
    <source>
        <dbReference type="PROSITE" id="PS50181"/>
    </source>
</evidence>
<protein>
    <submittedName>
        <fullName evidence="3">F-box domain-containing protein</fullName>
    </submittedName>
</protein>
<dbReference type="Proteomes" id="UP000095282">
    <property type="component" value="Unplaced"/>
</dbReference>
<evidence type="ECO:0000313" key="3">
    <source>
        <dbReference type="WBParaSite" id="Csp11.Scaffold525.g3007.t1"/>
    </source>
</evidence>
<dbReference type="PANTHER" id="PTHR21503:SF8">
    <property type="entry name" value="F-BOX ASSOCIATED DOMAIN-CONTAINING PROTEIN-RELATED"/>
    <property type="match status" value="1"/>
</dbReference>
<name>A0A1I7T6Y1_9PELO</name>
<dbReference type="PROSITE" id="PS50181">
    <property type="entry name" value="FBOX"/>
    <property type="match status" value="1"/>
</dbReference>
<organism evidence="2 3">
    <name type="scientific">Caenorhabditis tropicalis</name>
    <dbReference type="NCBI Taxonomy" id="1561998"/>
    <lineage>
        <taxon>Eukaryota</taxon>
        <taxon>Metazoa</taxon>
        <taxon>Ecdysozoa</taxon>
        <taxon>Nematoda</taxon>
        <taxon>Chromadorea</taxon>
        <taxon>Rhabditida</taxon>
        <taxon>Rhabditina</taxon>
        <taxon>Rhabditomorpha</taxon>
        <taxon>Rhabditoidea</taxon>
        <taxon>Rhabditidae</taxon>
        <taxon>Peloderinae</taxon>
        <taxon>Caenorhabditis</taxon>
    </lineage>
</organism>
<dbReference type="Pfam" id="PF00646">
    <property type="entry name" value="F-box"/>
    <property type="match status" value="1"/>
</dbReference>
<proteinExistence type="predicted"/>
<dbReference type="PANTHER" id="PTHR21503">
    <property type="entry name" value="F-BOX-CONTAINING HYPOTHETICAL PROTEIN C.ELEGANS"/>
    <property type="match status" value="1"/>
</dbReference>
<dbReference type="eggNOG" id="ENOG502TFE5">
    <property type="taxonomic scope" value="Eukaryota"/>
</dbReference>
<feature type="domain" description="F-box" evidence="1">
    <location>
        <begin position="35"/>
        <end position="82"/>
    </location>
</feature>
<keyword evidence="2" id="KW-1185">Reference proteome</keyword>